<dbReference type="Proteomes" id="UP000054771">
    <property type="component" value="Unassembled WGS sequence"/>
</dbReference>
<gene>
    <name evidence="1" type="ORF">ASPCAL15099</name>
</gene>
<proteinExistence type="predicted"/>
<evidence type="ECO:0000313" key="2">
    <source>
        <dbReference type="Proteomes" id="UP000054771"/>
    </source>
</evidence>
<dbReference type="EMBL" id="CDMC01000041">
    <property type="protein sequence ID" value="CEL12005.1"/>
    <property type="molecule type" value="Genomic_DNA"/>
</dbReference>
<evidence type="ECO:0000313" key="1">
    <source>
        <dbReference type="EMBL" id="CEL12005.1"/>
    </source>
</evidence>
<reference evidence="2" key="1">
    <citation type="journal article" date="2016" name="Genome Announc.">
        <title>Draft genome sequences of fungus Aspergillus calidoustus.</title>
        <authorList>
            <person name="Horn F."/>
            <person name="Linde J."/>
            <person name="Mattern D.J."/>
            <person name="Walther G."/>
            <person name="Guthke R."/>
            <person name="Scherlach K."/>
            <person name="Martin K."/>
            <person name="Brakhage A.A."/>
            <person name="Petzke L."/>
            <person name="Valiante V."/>
        </authorList>
    </citation>
    <scope>NUCLEOTIDE SEQUENCE [LARGE SCALE GENOMIC DNA]</scope>
    <source>
        <strain evidence="2">SF006504</strain>
    </source>
</reference>
<dbReference type="AlphaFoldDB" id="A0A0U4ZRL9"/>
<sequence length="172" mass="19557">MIRLQLAWQIQRQTPVRSAQATQLSRPLAGKAMNVGTEKAATNALIRKIIHRDPWTIYTAKALVRAGHEAALAIRRDDPAKLVHIQTTRTDLALVERAVQKVSRFAHRRFLCLLDVLHHQSTCYLVWEPAEFALDRILISRCRIQEDELGQFIRPVRARLSGIRGALTVGRL</sequence>
<keyword evidence="2" id="KW-1185">Reference proteome</keyword>
<dbReference type="OrthoDB" id="4509045at2759"/>
<accession>A0A0U4ZRL9</accession>
<protein>
    <submittedName>
        <fullName evidence="1">Uncharacterized protein</fullName>
    </submittedName>
</protein>
<organism evidence="1 2">
    <name type="scientific">Aspergillus calidoustus</name>
    <dbReference type="NCBI Taxonomy" id="454130"/>
    <lineage>
        <taxon>Eukaryota</taxon>
        <taxon>Fungi</taxon>
        <taxon>Dikarya</taxon>
        <taxon>Ascomycota</taxon>
        <taxon>Pezizomycotina</taxon>
        <taxon>Eurotiomycetes</taxon>
        <taxon>Eurotiomycetidae</taxon>
        <taxon>Eurotiales</taxon>
        <taxon>Aspergillaceae</taxon>
        <taxon>Aspergillus</taxon>
        <taxon>Aspergillus subgen. Nidulantes</taxon>
    </lineage>
</organism>
<dbReference type="STRING" id="454130.A0A0U4ZRL9"/>
<name>A0A0U4ZRL9_ASPCI</name>